<sequence>MVTQESMLKAALPLFARFIISNGLRTEHGVFEITLETVDRALPVVTRNKGLRLAQGAVGLLSPDLLQLTDPDTPAENLTFLLVQLPQHGRLYLWGTGLLQHNFTQQDVDSRNVAYRHSGGDSQTDCFTFLATDRTNRGFLVNGRVWEEPVLFAIQRVFCRDNMDVDLFWWYLSN</sequence>
<evidence type="ECO:0000313" key="6">
    <source>
        <dbReference type="Proteomes" id="UP001266305"/>
    </source>
</evidence>
<evidence type="ECO:0000256" key="2">
    <source>
        <dbReference type="ARBA" id="ARBA00022737"/>
    </source>
</evidence>
<accession>A0ABQ9WE61</accession>
<evidence type="ECO:0000256" key="3">
    <source>
        <dbReference type="ARBA" id="ARBA00023180"/>
    </source>
</evidence>
<evidence type="ECO:0000256" key="1">
    <source>
        <dbReference type="ARBA" id="ARBA00022729"/>
    </source>
</evidence>
<keyword evidence="1" id="KW-0732">Signal</keyword>
<proteinExistence type="predicted"/>
<dbReference type="Pfam" id="PF16184">
    <property type="entry name" value="Cadherin_3"/>
    <property type="match status" value="1"/>
</dbReference>
<organism evidence="5 6">
    <name type="scientific">Saguinus oedipus</name>
    <name type="common">Cotton-top tamarin</name>
    <name type="synonym">Oedipomidas oedipus</name>
    <dbReference type="NCBI Taxonomy" id="9490"/>
    <lineage>
        <taxon>Eukaryota</taxon>
        <taxon>Metazoa</taxon>
        <taxon>Chordata</taxon>
        <taxon>Craniata</taxon>
        <taxon>Vertebrata</taxon>
        <taxon>Euteleostomi</taxon>
        <taxon>Mammalia</taxon>
        <taxon>Eutheria</taxon>
        <taxon>Euarchontoglires</taxon>
        <taxon>Primates</taxon>
        <taxon>Haplorrhini</taxon>
        <taxon>Platyrrhini</taxon>
        <taxon>Cebidae</taxon>
        <taxon>Callitrichinae</taxon>
        <taxon>Saguinus</taxon>
    </lineage>
</organism>
<protein>
    <submittedName>
        <fullName evidence="5">FRAS1- extracellular matrix protein 1</fullName>
    </submittedName>
</protein>
<keyword evidence="3" id="KW-0325">Glycoprotein</keyword>
<reference evidence="5 6" key="1">
    <citation type="submission" date="2023-05" db="EMBL/GenBank/DDBJ databases">
        <title>B98-5 Cell Line De Novo Hybrid Assembly: An Optical Mapping Approach.</title>
        <authorList>
            <person name="Kananen K."/>
            <person name="Auerbach J.A."/>
            <person name="Kautto E."/>
            <person name="Blachly J.S."/>
        </authorList>
    </citation>
    <scope>NUCLEOTIDE SEQUENCE [LARGE SCALE GENOMIC DNA]</scope>
    <source>
        <strain evidence="5">B95-8</strain>
        <tissue evidence="5">Cell line</tissue>
    </source>
</reference>
<dbReference type="PANTHER" id="PTHR45739:SF7">
    <property type="entry name" value="FRAS1-RELATED EXTRACELLULAR MATRIX PROTEIN 1"/>
    <property type="match status" value="1"/>
</dbReference>
<dbReference type="PANTHER" id="PTHR45739">
    <property type="entry name" value="MATRIX PROTEIN, PUTATIVE-RELATED"/>
    <property type="match status" value="1"/>
</dbReference>
<dbReference type="InterPro" id="IPR051561">
    <property type="entry name" value="FRAS1_ECM"/>
</dbReference>
<gene>
    <name evidence="5" type="primary">FREM1_1</name>
    <name evidence="5" type="ORF">P7K49_001156</name>
</gene>
<dbReference type="EMBL" id="JASSZA010000001">
    <property type="protein sequence ID" value="KAK2119770.1"/>
    <property type="molecule type" value="Genomic_DNA"/>
</dbReference>
<name>A0ABQ9WE61_SAGOE</name>
<comment type="caution">
    <text evidence="5">The sequence shown here is derived from an EMBL/GenBank/DDBJ whole genome shotgun (WGS) entry which is preliminary data.</text>
</comment>
<evidence type="ECO:0000256" key="4">
    <source>
        <dbReference type="PROSITE-ProRule" id="PRU01201"/>
    </source>
</evidence>
<keyword evidence="2" id="KW-0677">Repeat</keyword>
<feature type="repeat" description="CSPG" evidence="4">
    <location>
        <begin position="42"/>
        <end position="132"/>
    </location>
</feature>
<dbReference type="Proteomes" id="UP001266305">
    <property type="component" value="Unassembled WGS sequence"/>
</dbReference>
<dbReference type="PROSITE" id="PS51854">
    <property type="entry name" value="CSPG"/>
    <property type="match status" value="1"/>
</dbReference>
<keyword evidence="6" id="KW-1185">Reference proteome</keyword>
<evidence type="ECO:0000313" key="5">
    <source>
        <dbReference type="EMBL" id="KAK2119770.1"/>
    </source>
</evidence>
<dbReference type="InterPro" id="IPR039005">
    <property type="entry name" value="CSPG_rpt"/>
</dbReference>